<evidence type="ECO:0000313" key="2">
    <source>
        <dbReference type="Proteomes" id="UP000289738"/>
    </source>
</evidence>
<reference evidence="1 2" key="1">
    <citation type="submission" date="2019-01" db="EMBL/GenBank/DDBJ databases">
        <title>Sequencing of cultivated peanut Arachis hypogaea provides insights into genome evolution and oil improvement.</title>
        <authorList>
            <person name="Chen X."/>
        </authorList>
    </citation>
    <scope>NUCLEOTIDE SEQUENCE [LARGE SCALE GENOMIC DNA]</scope>
    <source>
        <strain evidence="2">cv. Fuhuasheng</strain>
        <tissue evidence="1">Leaves</tissue>
    </source>
</reference>
<keyword evidence="2" id="KW-1185">Reference proteome</keyword>
<dbReference type="AlphaFoldDB" id="A0A445AKK2"/>
<protein>
    <submittedName>
        <fullName evidence="1">Uncharacterized protein</fullName>
    </submittedName>
</protein>
<evidence type="ECO:0000313" key="1">
    <source>
        <dbReference type="EMBL" id="RYR26904.1"/>
    </source>
</evidence>
<comment type="caution">
    <text evidence="1">The sequence shown here is derived from an EMBL/GenBank/DDBJ whole genome shotgun (WGS) entry which is preliminary data.</text>
</comment>
<name>A0A445AKK2_ARAHY</name>
<organism evidence="1 2">
    <name type="scientific">Arachis hypogaea</name>
    <name type="common">Peanut</name>
    <dbReference type="NCBI Taxonomy" id="3818"/>
    <lineage>
        <taxon>Eukaryota</taxon>
        <taxon>Viridiplantae</taxon>
        <taxon>Streptophyta</taxon>
        <taxon>Embryophyta</taxon>
        <taxon>Tracheophyta</taxon>
        <taxon>Spermatophyta</taxon>
        <taxon>Magnoliopsida</taxon>
        <taxon>eudicotyledons</taxon>
        <taxon>Gunneridae</taxon>
        <taxon>Pentapetalae</taxon>
        <taxon>rosids</taxon>
        <taxon>fabids</taxon>
        <taxon>Fabales</taxon>
        <taxon>Fabaceae</taxon>
        <taxon>Papilionoideae</taxon>
        <taxon>50 kb inversion clade</taxon>
        <taxon>dalbergioids sensu lato</taxon>
        <taxon>Dalbergieae</taxon>
        <taxon>Pterocarpus clade</taxon>
        <taxon>Arachis</taxon>
    </lineage>
</organism>
<dbReference type="Proteomes" id="UP000289738">
    <property type="component" value="Chromosome B02"/>
</dbReference>
<accession>A0A445AKK2</accession>
<dbReference type="EMBL" id="SDMP01000012">
    <property type="protein sequence ID" value="RYR26904.1"/>
    <property type="molecule type" value="Genomic_DNA"/>
</dbReference>
<sequence length="107" mass="12382">MIQDVHEGCNYLTTWLRPDIKKELNVHFSTDEGFKRHHLTNRTNRASPRSSKYTGGLATFMKTKSRLSKLLEGEATLAETFKYIDTLKANKEIFADERSVVHYVSFN</sequence>
<proteinExistence type="predicted"/>
<gene>
    <name evidence="1" type="ORF">Ahy_B02g061213</name>
</gene>